<name>A0ABN1RX87_9ACTN</name>
<sequence>MPKRRRSAPERKSGPARRPSPVIARVREWHGEEGWGVVDAPETPGGCFVMFAVIEMPGYRTLVPGTEVVLHGWEPGPQDGCDFRALRVTPLSI</sequence>
<dbReference type="Proteomes" id="UP001500665">
    <property type="component" value="Unassembled WGS sequence"/>
</dbReference>
<evidence type="ECO:0000256" key="1">
    <source>
        <dbReference type="SAM" id="MobiDB-lite"/>
    </source>
</evidence>
<dbReference type="InterPro" id="IPR012340">
    <property type="entry name" value="NA-bd_OB-fold"/>
</dbReference>
<evidence type="ECO:0000313" key="3">
    <source>
        <dbReference type="Proteomes" id="UP001500665"/>
    </source>
</evidence>
<protein>
    <recommendedName>
        <fullName evidence="4">CspA family cold shock protein</fullName>
    </recommendedName>
</protein>
<evidence type="ECO:0000313" key="2">
    <source>
        <dbReference type="EMBL" id="GAA0967015.1"/>
    </source>
</evidence>
<reference evidence="2 3" key="1">
    <citation type="journal article" date="2019" name="Int. J. Syst. Evol. Microbiol.">
        <title>The Global Catalogue of Microorganisms (GCM) 10K type strain sequencing project: providing services to taxonomists for standard genome sequencing and annotation.</title>
        <authorList>
            <consortium name="The Broad Institute Genomics Platform"/>
            <consortium name="The Broad Institute Genome Sequencing Center for Infectious Disease"/>
            <person name="Wu L."/>
            <person name="Ma J."/>
        </authorList>
    </citation>
    <scope>NUCLEOTIDE SEQUENCE [LARGE SCALE GENOMIC DNA]</scope>
    <source>
        <strain evidence="2 3">JCM 10696</strain>
    </source>
</reference>
<dbReference type="EMBL" id="BAAAHH010000048">
    <property type="protein sequence ID" value="GAA0967015.1"/>
    <property type="molecule type" value="Genomic_DNA"/>
</dbReference>
<dbReference type="RefSeq" id="WP_344246408.1">
    <property type="nucleotide sequence ID" value="NZ_BAAAHH010000048.1"/>
</dbReference>
<keyword evidence="3" id="KW-1185">Reference proteome</keyword>
<gene>
    <name evidence="2" type="ORF">GCM10009550_70360</name>
</gene>
<feature type="region of interest" description="Disordered" evidence="1">
    <location>
        <begin position="1"/>
        <end position="20"/>
    </location>
</feature>
<accession>A0ABN1RX87</accession>
<proteinExistence type="predicted"/>
<organism evidence="2 3">
    <name type="scientific">Actinocorallia libanotica</name>
    <dbReference type="NCBI Taxonomy" id="46162"/>
    <lineage>
        <taxon>Bacteria</taxon>
        <taxon>Bacillati</taxon>
        <taxon>Actinomycetota</taxon>
        <taxon>Actinomycetes</taxon>
        <taxon>Streptosporangiales</taxon>
        <taxon>Thermomonosporaceae</taxon>
        <taxon>Actinocorallia</taxon>
    </lineage>
</organism>
<comment type="caution">
    <text evidence="2">The sequence shown here is derived from an EMBL/GenBank/DDBJ whole genome shotgun (WGS) entry which is preliminary data.</text>
</comment>
<evidence type="ECO:0008006" key="4">
    <source>
        <dbReference type="Google" id="ProtNLM"/>
    </source>
</evidence>
<dbReference type="Gene3D" id="2.40.50.140">
    <property type="entry name" value="Nucleic acid-binding proteins"/>
    <property type="match status" value="1"/>
</dbReference>